<evidence type="ECO:0000313" key="3">
    <source>
        <dbReference type="Proteomes" id="UP000230052"/>
    </source>
</evidence>
<comment type="caution">
    <text evidence="2">The sequence shown here is derived from an EMBL/GenBank/DDBJ whole genome shotgun (WGS) entry which is preliminary data.</text>
</comment>
<name>A0A2J0KTI3_9BACT</name>
<protein>
    <submittedName>
        <fullName evidence="2">Uncharacterized protein</fullName>
    </submittedName>
</protein>
<dbReference type="Proteomes" id="UP000230052">
    <property type="component" value="Unassembled WGS sequence"/>
</dbReference>
<accession>A0A2J0KTI3</accession>
<evidence type="ECO:0000313" key="2">
    <source>
        <dbReference type="EMBL" id="PIU41801.1"/>
    </source>
</evidence>
<evidence type="ECO:0000256" key="1">
    <source>
        <dbReference type="SAM" id="MobiDB-lite"/>
    </source>
</evidence>
<dbReference type="AlphaFoldDB" id="A0A2J0KTI3"/>
<feature type="region of interest" description="Disordered" evidence="1">
    <location>
        <begin position="426"/>
        <end position="446"/>
    </location>
</feature>
<dbReference type="EMBL" id="PEWV01000032">
    <property type="protein sequence ID" value="PIU41801.1"/>
    <property type="molecule type" value="Genomic_DNA"/>
</dbReference>
<reference evidence="2 3" key="1">
    <citation type="submission" date="2017-09" db="EMBL/GenBank/DDBJ databases">
        <title>Depth-based differentiation of microbial function through sediment-hosted aquifers and enrichment of novel symbionts in the deep terrestrial subsurface.</title>
        <authorList>
            <person name="Probst A.J."/>
            <person name="Ladd B."/>
            <person name="Jarett J.K."/>
            <person name="Geller-Mcgrath D.E."/>
            <person name="Sieber C.M."/>
            <person name="Emerson J.B."/>
            <person name="Anantharaman K."/>
            <person name="Thomas B.C."/>
            <person name="Malmstrom R."/>
            <person name="Stieglmeier M."/>
            <person name="Klingl A."/>
            <person name="Woyke T."/>
            <person name="Ryan C.M."/>
            <person name="Banfield J.F."/>
        </authorList>
    </citation>
    <scope>NUCLEOTIDE SEQUENCE [LARGE SCALE GENOMIC DNA]</scope>
    <source>
        <strain evidence="2">CG07_land_8_20_14_0_80_42_15</strain>
    </source>
</reference>
<proteinExistence type="predicted"/>
<sequence length="446" mass="44512">MRRSFPFLLAMFYIIFAIVDSCAGVIPVGKQKIDGADQNWADGGTTPNTLGVEYITNHTLFTTADAQDIAFIEVDTDGIGTLTTVGNTAIGGDVGGANYLNIINANGGTGKTLALGGDTYVKQLNFGGLGTVTIAGGKSIFYGTGTGITTSANNQGILSLLGSSTIYGPVGTSSNKLAEVKAGVTGAIDTFNNDVFATTFTMVGNGTVNVAAGKSINSAVTSSNNGQGTVNFNGTTTLGGDLGTVGGNKLAAVNFNGDVTLDHNIAATLTTIKSGSTATLSGDRTINGNLTLNNSATSILDIGANTLTLSGTGIYTQNDNSKLKVAINGASSFGNIAASGNAVVGGSSALDISVGNYIANNATFKIIDSNGGLGVNAPGTITDNSSMVDFSASTSSGNLTLTATRVNTYNGAASGNSNGSAAGVALESAGSGGATGRYGNRLRRTR</sequence>
<organism evidence="2 3">
    <name type="scientific">Candidatus Aquitaenariimonas noxiae</name>
    <dbReference type="NCBI Taxonomy" id="1974741"/>
    <lineage>
        <taxon>Bacteria</taxon>
        <taxon>Pseudomonadati</taxon>
        <taxon>Candidatus Omnitrophota</taxon>
        <taxon>Candidatus Aquitaenariimonas</taxon>
    </lineage>
</organism>
<gene>
    <name evidence="2" type="ORF">COS99_03230</name>
</gene>